<evidence type="ECO:0000259" key="3">
    <source>
        <dbReference type="PROSITE" id="PS50977"/>
    </source>
</evidence>
<dbReference type="PATRIC" id="fig|319653.3.peg.848"/>
<dbReference type="Pfam" id="PF00440">
    <property type="entry name" value="TetR_N"/>
    <property type="match status" value="1"/>
</dbReference>
<dbReference type="AlphaFoldDB" id="A0A0R2K1E2"/>
<dbReference type="GO" id="GO:0003677">
    <property type="term" value="F:DNA binding"/>
    <property type="evidence" value="ECO:0007669"/>
    <property type="project" value="UniProtKB-UniRule"/>
</dbReference>
<evidence type="ECO:0000256" key="2">
    <source>
        <dbReference type="PROSITE-ProRule" id="PRU00335"/>
    </source>
</evidence>
<reference evidence="4 5" key="1">
    <citation type="journal article" date="2015" name="Genome Announc.">
        <title>Expanding the biotechnology potential of lactobacilli through comparative genomics of 213 strains and associated genera.</title>
        <authorList>
            <person name="Sun Z."/>
            <person name="Harris H.M."/>
            <person name="McCann A."/>
            <person name="Guo C."/>
            <person name="Argimon S."/>
            <person name="Zhang W."/>
            <person name="Yang X."/>
            <person name="Jeffery I.B."/>
            <person name="Cooney J.C."/>
            <person name="Kagawa T.F."/>
            <person name="Liu W."/>
            <person name="Song Y."/>
            <person name="Salvetti E."/>
            <person name="Wrobel A."/>
            <person name="Rasinkangas P."/>
            <person name="Parkhill J."/>
            <person name="Rea M.C."/>
            <person name="O'Sullivan O."/>
            <person name="Ritari J."/>
            <person name="Douillard F.P."/>
            <person name="Paul Ross R."/>
            <person name="Yang R."/>
            <person name="Briner A.E."/>
            <person name="Felis G.E."/>
            <person name="de Vos W.M."/>
            <person name="Barrangou R."/>
            <person name="Klaenhammer T.R."/>
            <person name="Caufield P.W."/>
            <person name="Cui Y."/>
            <person name="Zhang H."/>
            <person name="O'Toole P.W."/>
        </authorList>
    </citation>
    <scope>NUCLEOTIDE SEQUENCE [LARGE SCALE GENOMIC DNA]</scope>
    <source>
        <strain evidence="4 5">DSM 22301</strain>
    </source>
</reference>
<evidence type="ECO:0000313" key="5">
    <source>
        <dbReference type="Proteomes" id="UP000051749"/>
    </source>
</evidence>
<dbReference type="InterPro" id="IPR050624">
    <property type="entry name" value="HTH-type_Tx_Regulator"/>
</dbReference>
<proteinExistence type="predicted"/>
<name>A0A0R2K1E2_9LACO</name>
<dbReference type="STRING" id="319653.SAMN04487973_10357"/>
<keyword evidence="1 2" id="KW-0238">DNA-binding</keyword>
<dbReference type="PANTHER" id="PTHR43479">
    <property type="entry name" value="ACREF/ENVCD OPERON REPRESSOR-RELATED"/>
    <property type="match status" value="1"/>
</dbReference>
<comment type="caution">
    <text evidence="4">The sequence shown here is derived from an EMBL/GenBank/DDBJ whole genome shotgun (WGS) entry which is preliminary data.</text>
</comment>
<dbReference type="InterPro" id="IPR001647">
    <property type="entry name" value="HTH_TetR"/>
</dbReference>
<gene>
    <name evidence="4" type="ORF">IV87_GL000838</name>
</gene>
<dbReference type="Gene3D" id="1.10.357.10">
    <property type="entry name" value="Tetracycline Repressor, domain 2"/>
    <property type="match status" value="1"/>
</dbReference>
<dbReference type="PROSITE" id="PS50977">
    <property type="entry name" value="HTH_TETR_2"/>
    <property type="match status" value="1"/>
</dbReference>
<dbReference type="SUPFAM" id="SSF46689">
    <property type="entry name" value="Homeodomain-like"/>
    <property type="match status" value="1"/>
</dbReference>
<sequence>MLVIEHFVRFRPIRRIPMSTNLRVLKTKRNIQQALFSLLIQGQSYSLVTIDQICREALCSRSTFYAHYTQKNDLLEEITDHYVSQFQKFLTRRLESSQTTHFEYISQQLINQFILPSQPQLRVLLAIRNDPTLGLEEKFQKVIITELSKKSTKSRTLIKLYAVNVTTIFKMLVNNELCSQDLQQLSVWQEKLELTE</sequence>
<evidence type="ECO:0000256" key="1">
    <source>
        <dbReference type="ARBA" id="ARBA00023125"/>
    </source>
</evidence>
<feature type="domain" description="HTH tetR-type" evidence="3">
    <location>
        <begin position="25"/>
        <end position="86"/>
    </location>
</feature>
<dbReference type="EMBL" id="JQBY01000002">
    <property type="protein sequence ID" value="KRN83407.1"/>
    <property type="molecule type" value="Genomic_DNA"/>
</dbReference>
<protein>
    <recommendedName>
        <fullName evidence="3">HTH tetR-type domain-containing protein</fullName>
    </recommendedName>
</protein>
<dbReference type="Proteomes" id="UP000051749">
    <property type="component" value="Unassembled WGS sequence"/>
</dbReference>
<dbReference type="InterPro" id="IPR009057">
    <property type="entry name" value="Homeodomain-like_sf"/>
</dbReference>
<evidence type="ECO:0000313" key="4">
    <source>
        <dbReference type="EMBL" id="KRN83407.1"/>
    </source>
</evidence>
<dbReference type="PANTHER" id="PTHR43479:SF16">
    <property type="entry name" value="HTH TETR-TYPE DOMAIN-CONTAINING PROTEIN"/>
    <property type="match status" value="1"/>
</dbReference>
<organism evidence="4 5">
    <name type="scientific">Pediococcus ethanolidurans</name>
    <dbReference type="NCBI Taxonomy" id="319653"/>
    <lineage>
        <taxon>Bacteria</taxon>
        <taxon>Bacillati</taxon>
        <taxon>Bacillota</taxon>
        <taxon>Bacilli</taxon>
        <taxon>Lactobacillales</taxon>
        <taxon>Lactobacillaceae</taxon>
        <taxon>Pediococcus</taxon>
    </lineage>
</organism>
<feature type="DNA-binding region" description="H-T-H motif" evidence="2">
    <location>
        <begin position="49"/>
        <end position="68"/>
    </location>
</feature>
<accession>A0A0R2K1E2</accession>